<accession>A0A4Y7LAA4</accession>
<reference evidence="2 3" key="1">
    <citation type="journal article" date="2018" name="Science">
        <title>The opium poppy genome and morphinan production.</title>
        <authorList>
            <person name="Guo L."/>
            <person name="Winzer T."/>
            <person name="Yang X."/>
            <person name="Li Y."/>
            <person name="Ning Z."/>
            <person name="He Z."/>
            <person name="Teodor R."/>
            <person name="Lu Y."/>
            <person name="Bowser T.A."/>
            <person name="Graham I.A."/>
            <person name="Ye K."/>
        </authorList>
    </citation>
    <scope>NUCLEOTIDE SEQUENCE [LARGE SCALE GENOMIC DNA]</scope>
    <source>
        <strain evidence="3">cv. HN1</strain>
        <tissue evidence="2">Leaves</tissue>
    </source>
</reference>
<sequence>MDVDKSDESKMSLIFHTACFIGITSAFLIGYMLGILGYANQFYPYIYNRSVTSSGVLVSVVLAAVYICGILAIQIRKHAPNLSRLDMRRHMILGGALLTVGSVVTALISNGFMFVVGPIIYTLGFGLMYQA</sequence>
<feature type="transmembrane region" description="Helical" evidence="1">
    <location>
        <begin position="12"/>
        <end position="36"/>
    </location>
</feature>
<feature type="transmembrane region" description="Helical" evidence="1">
    <location>
        <begin position="56"/>
        <end position="75"/>
    </location>
</feature>
<proteinExistence type="predicted"/>
<dbReference type="Gene3D" id="1.20.1250.20">
    <property type="entry name" value="MFS general substrate transporter like domains"/>
    <property type="match status" value="1"/>
</dbReference>
<feature type="transmembrane region" description="Helical" evidence="1">
    <location>
        <begin position="96"/>
        <end position="121"/>
    </location>
</feature>
<dbReference type="Proteomes" id="UP000316621">
    <property type="component" value="Chromosome 11"/>
</dbReference>
<evidence type="ECO:0000256" key="1">
    <source>
        <dbReference type="SAM" id="Phobius"/>
    </source>
</evidence>
<keyword evidence="3" id="KW-1185">Reference proteome</keyword>
<gene>
    <name evidence="2" type="ORF">C5167_045236</name>
</gene>
<keyword evidence="1" id="KW-0472">Membrane</keyword>
<keyword evidence="1" id="KW-1133">Transmembrane helix</keyword>
<organism evidence="2 3">
    <name type="scientific">Papaver somniferum</name>
    <name type="common">Opium poppy</name>
    <dbReference type="NCBI Taxonomy" id="3469"/>
    <lineage>
        <taxon>Eukaryota</taxon>
        <taxon>Viridiplantae</taxon>
        <taxon>Streptophyta</taxon>
        <taxon>Embryophyta</taxon>
        <taxon>Tracheophyta</taxon>
        <taxon>Spermatophyta</taxon>
        <taxon>Magnoliopsida</taxon>
        <taxon>Ranunculales</taxon>
        <taxon>Papaveraceae</taxon>
        <taxon>Papaveroideae</taxon>
        <taxon>Papaver</taxon>
    </lineage>
</organism>
<dbReference type="SUPFAM" id="SSF103473">
    <property type="entry name" value="MFS general substrate transporter"/>
    <property type="match status" value="1"/>
</dbReference>
<dbReference type="AlphaFoldDB" id="A0A4Y7LAA4"/>
<evidence type="ECO:0000313" key="3">
    <source>
        <dbReference type="Proteomes" id="UP000316621"/>
    </source>
</evidence>
<evidence type="ECO:0000313" key="2">
    <source>
        <dbReference type="EMBL" id="RZC82454.1"/>
    </source>
</evidence>
<dbReference type="Gramene" id="RZC82454">
    <property type="protein sequence ID" value="RZC82454"/>
    <property type="gene ID" value="C5167_045236"/>
</dbReference>
<name>A0A4Y7LAA4_PAPSO</name>
<keyword evidence="1" id="KW-0812">Transmembrane</keyword>
<dbReference type="EMBL" id="CM010725">
    <property type="protein sequence ID" value="RZC82454.1"/>
    <property type="molecule type" value="Genomic_DNA"/>
</dbReference>
<dbReference type="InterPro" id="IPR036259">
    <property type="entry name" value="MFS_trans_sf"/>
</dbReference>
<protein>
    <submittedName>
        <fullName evidence="2">Uncharacterized protein</fullName>
    </submittedName>
</protein>